<gene>
    <name evidence="1" type="ORF">ACFQ4G_15350</name>
</gene>
<evidence type="ECO:0000313" key="2">
    <source>
        <dbReference type="Proteomes" id="UP001597176"/>
    </source>
</evidence>
<evidence type="ECO:0000313" key="1">
    <source>
        <dbReference type="EMBL" id="MFD1302948.1"/>
    </source>
</evidence>
<comment type="caution">
    <text evidence="1">The sequence shown here is derived from an EMBL/GenBank/DDBJ whole genome shotgun (WGS) entry which is preliminary data.</text>
</comment>
<organism evidence="1 2">
    <name type="scientific">Methylobacterium marchantiae</name>
    <dbReference type="NCBI Taxonomy" id="600331"/>
    <lineage>
        <taxon>Bacteria</taxon>
        <taxon>Pseudomonadati</taxon>
        <taxon>Pseudomonadota</taxon>
        <taxon>Alphaproteobacteria</taxon>
        <taxon>Hyphomicrobiales</taxon>
        <taxon>Methylobacteriaceae</taxon>
        <taxon>Methylobacterium</taxon>
    </lineage>
</organism>
<sequence length="77" mass="8745">MDTALIAMNDEANRLGSERLLTQMREEGLVYRLWVTGTSKGSRLHMQVNGLDADLEHRLVRVLRGRGMQLDIQPLTP</sequence>
<dbReference type="EMBL" id="JBHTND010000021">
    <property type="protein sequence ID" value="MFD1302948.1"/>
    <property type="molecule type" value="Genomic_DNA"/>
</dbReference>
<protein>
    <submittedName>
        <fullName evidence="1">Uncharacterized protein</fullName>
    </submittedName>
</protein>
<dbReference type="RefSeq" id="WP_238205670.1">
    <property type="nucleotide sequence ID" value="NZ_JBHTND010000021.1"/>
</dbReference>
<reference evidence="2" key="1">
    <citation type="journal article" date="2019" name="Int. J. Syst. Evol. Microbiol.">
        <title>The Global Catalogue of Microorganisms (GCM) 10K type strain sequencing project: providing services to taxonomists for standard genome sequencing and annotation.</title>
        <authorList>
            <consortium name="The Broad Institute Genomics Platform"/>
            <consortium name="The Broad Institute Genome Sequencing Center for Infectious Disease"/>
            <person name="Wu L."/>
            <person name="Ma J."/>
        </authorList>
    </citation>
    <scope>NUCLEOTIDE SEQUENCE [LARGE SCALE GENOMIC DNA]</scope>
    <source>
        <strain evidence="2">CCUG 56108</strain>
    </source>
</reference>
<keyword evidence="2" id="KW-1185">Reference proteome</keyword>
<dbReference type="Proteomes" id="UP001597176">
    <property type="component" value="Unassembled WGS sequence"/>
</dbReference>
<proteinExistence type="predicted"/>
<name>A0ABW3X072_9HYPH</name>
<accession>A0ABW3X072</accession>